<dbReference type="RefSeq" id="WP_066610007.1">
    <property type="nucleotide sequence ID" value="NZ_LQQU01000005.1"/>
</dbReference>
<evidence type="ECO:0000313" key="8">
    <source>
        <dbReference type="Proteomes" id="UP000076625"/>
    </source>
</evidence>
<dbReference type="PROSITE" id="PS00409">
    <property type="entry name" value="PROKAR_NTER_METHYL"/>
    <property type="match status" value="1"/>
</dbReference>
<dbReference type="STRING" id="1452487.AVW16_05975"/>
<dbReference type="SUPFAM" id="SSF54523">
    <property type="entry name" value="Pili subunits"/>
    <property type="match status" value="1"/>
</dbReference>
<keyword evidence="6" id="KW-1133">Transmembrane helix</keyword>
<dbReference type="InterPro" id="IPR012902">
    <property type="entry name" value="N_methyl_site"/>
</dbReference>
<keyword evidence="8" id="KW-1185">Reference proteome</keyword>
<dbReference type="PRINTS" id="PR00813">
    <property type="entry name" value="BCTERIALGSPG"/>
</dbReference>
<dbReference type="Pfam" id="PF00114">
    <property type="entry name" value="Pilin"/>
    <property type="match status" value="1"/>
</dbReference>
<dbReference type="GO" id="GO:0015627">
    <property type="term" value="C:type II protein secretion system complex"/>
    <property type="evidence" value="ECO:0007669"/>
    <property type="project" value="InterPro"/>
</dbReference>
<evidence type="ECO:0000256" key="2">
    <source>
        <dbReference type="ARBA" id="ARBA00011156"/>
    </source>
</evidence>
<accession>A0A165G1R4</accession>
<comment type="similarity">
    <text evidence="1 5">Belongs to the N-Me-Phe pilin family.</text>
</comment>
<protein>
    <recommendedName>
        <fullName evidence="9">Pilin</fullName>
    </recommendedName>
</protein>
<name>A0A165G1R4_9NEIS</name>
<comment type="subunit">
    <text evidence="2">The pili are polar flexible filaments of about 5.4 nanometers diameter and 2.5 micrometers average length; they consist of only a single polypeptide chain arranged in a helical configuration of five subunits per turn in the assembled pilus.</text>
</comment>
<gene>
    <name evidence="7" type="ORF">AVW16_05975</name>
</gene>
<dbReference type="InterPro" id="IPR000983">
    <property type="entry name" value="Bac_GSPG_pilin"/>
</dbReference>
<keyword evidence="6" id="KW-0472">Membrane</keyword>
<keyword evidence="5" id="KW-0281">Fimbrium</keyword>
<dbReference type="OrthoDB" id="8589754at2"/>
<proteinExistence type="inferred from homology"/>
<evidence type="ECO:0000313" key="7">
    <source>
        <dbReference type="EMBL" id="KZE34865.1"/>
    </source>
</evidence>
<evidence type="ECO:0000256" key="3">
    <source>
        <dbReference type="ARBA" id="ARBA00022481"/>
    </source>
</evidence>
<dbReference type="NCBIfam" id="TIGR02532">
    <property type="entry name" value="IV_pilin_GFxxxE"/>
    <property type="match status" value="1"/>
</dbReference>
<evidence type="ECO:0000256" key="1">
    <source>
        <dbReference type="ARBA" id="ARBA00005233"/>
    </source>
</evidence>
<keyword evidence="6" id="KW-0812">Transmembrane</keyword>
<evidence type="ECO:0000256" key="6">
    <source>
        <dbReference type="SAM" id="Phobius"/>
    </source>
</evidence>
<keyword evidence="4" id="KW-1015">Disulfide bond</keyword>
<evidence type="ECO:0000256" key="5">
    <source>
        <dbReference type="RuleBase" id="RU000389"/>
    </source>
</evidence>
<dbReference type="PANTHER" id="PTHR30093">
    <property type="entry name" value="GENERAL SECRETION PATHWAY PROTEIN G"/>
    <property type="match status" value="1"/>
</dbReference>
<reference evidence="8" key="1">
    <citation type="submission" date="2016-01" db="EMBL/GenBank/DDBJ databases">
        <title>Draft genome of Chromobacterium sp. F49.</title>
        <authorList>
            <person name="Hong K.W."/>
        </authorList>
    </citation>
    <scope>NUCLEOTIDE SEQUENCE [LARGE SCALE GENOMIC DNA]</scope>
    <source>
        <strain evidence="8">CN10</strain>
    </source>
</reference>
<dbReference type="GO" id="GO:0007155">
    <property type="term" value="P:cell adhesion"/>
    <property type="evidence" value="ECO:0007669"/>
    <property type="project" value="InterPro"/>
</dbReference>
<dbReference type="PANTHER" id="PTHR30093:SF34">
    <property type="entry name" value="PREPILIN PEPTIDASE-DEPENDENT PROTEIN D"/>
    <property type="match status" value="1"/>
</dbReference>
<dbReference type="Gene3D" id="3.30.700.10">
    <property type="entry name" value="Glycoprotein, Type 4 Pilin"/>
    <property type="match status" value="1"/>
</dbReference>
<feature type="transmembrane region" description="Helical" evidence="6">
    <location>
        <begin position="12"/>
        <end position="32"/>
    </location>
</feature>
<dbReference type="InterPro" id="IPR045584">
    <property type="entry name" value="Pilin-like"/>
</dbReference>
<dbReference type="GO" id="GO:0009289">
    <property type="term" value="C:pilus"/>
    <property type="evidence" value="ECO:0007669"/>
    <property type="project" value="InterPro"/>
</dbReference>
<dbReference type="InterPro" id="IPR001082">
    <property type="entry name" value="Pilin"/>
</dbReference>
<dbReference type="EMBL" id="LQQU01000005">
    <property type="protein sequence ID" value="KZE34865.1"/>
    <property type="molecule type" value="Genomic_DNA"/>
</dbReference>
<dbReference type="Proteomes" id="UP000076625">
    <property type="component" value="Unassembled WGS sequence"/>
</dbReference>
<sequence>MNKHRTQGFTLIELMIVVAIVGILAAMAVTAYQDYTRRAYLAEAMGVAGSVKTALEEYHAANGVWPTTASAAGLQAPAAYRGQAVESLTLVASGAVGVIQLTLNGKVQDGAKVWLAPEENVSGAYRWRCGGESTLQRLMPSNCRD</sequence>
<keyword evidence="3" id="KW-0488">Methylation</keyword>
<evidence type="ECO:0000256" key="4">
    <source>
        <dbReference type="ARBA" id="ARBA00023157"/>
    </source>
</evidence>
<organism evidence="7 8">
    <name type="scientific">Crenobacter luteus</name>
    <dbReference type="NCBI Taxonomy" id="1452487"/>
    <lineage>
        <taxon>Bacteria</taxon>
        <taxon>Pseudomonadati</taxon>
        <taxon>Pseudomonadota</taxon>
        <taxon>Betaproteobacteria</taxon>
        <taxon>Neisseriales</taxon>
        <taxon>Neisseriaceae</taxon>
        <taxon>Crenobacter</taxon>
    </lineage>
</organism>
<evidence type="ECO:0008006" key="9">
    <source>
        <dbReference type="Google" id="ProtNLM"/>
    </source>
</evidence>
<comment type="caution">
    <text evidence="7">The sequence shown here is derived from an EMBL/GenBank/DDBJ whole genome shotgun (WGS) entry which is preliminary data.</text>
</comment>
<dbReference type="GO" id="GO:0015628">
    <property type="term" value="P:protein secretion by the type II secretion system"/>
    <property type="evidence" value="ECO:0007669"/>
    <property type="project" value="InterPro"/>
</dbReference>
<dbReference type="AlphaFoldDB" id="A0A165G1R4"/>
<dbReference type="Pfam" id="PF07963">
    <property type="entry name" value="N_methyl"/>
    <property type="match status" value="1"/>
</dbReference>